<dbReference type="InterPro" id="IPR022865">
    <property type="entry name" value="DNA_ligae_ATP-dep_bac/arc"/>
</dbReference>
<accession>A0A9Q4PYH5</accession>
<gene>
    <name evidence="14" type="primary">lig</name>
    <name evidence="17" type="ORF">L0665_05060</name>
</gene>
<dbReference type="InterPro" id="IPR012310">
    <property type="entry name" value="DNA_ligase_ATP-dep_cent"/>
</dbReference>
<keyword evidence="7 14" id="KW-0547">Nucleotide-binding</keyword>
<dbReference type="NCBIfam" id="TIGR00574">
    <property type="entry name" value="dnl1"/>
    <property type="match status" value="1"/>
</dbReference>
<dbReference type="CDD" id="cd07972">
    <property type="entry name" value="OBF_DNA_ligase_Arch_LigB"/>
    <property type="match status" value="1"/>
</dbReference>
<evidence type="ECO:0000256" key="8">
    <source>
        <dbReference type="ARBA" id="ARBA00022763"/>
    </source>
</evidence>
<comment type="function">
    <text evidence="14">DNA ligase that seals nicks in double-stranded DNA during DNA replication, DNA recombination and DNA repair.</text>
</comment>
<dbReference type="GO" id="GO:0003677">
    <property type="term" value="F:DNA binding"/>
    <property type="evidence" value="ECO:0007669"/>
    <property type="project" value="InterPro"/>
</dbReference>
<keyword evidence="10 14" id="KW-0460">Magnesium</keyword>
<dbReference type="InterPro" id="IPR012308">
    <property type="entry name" value="DNA_ligase_ATP-dep_N"/>
</dbReference>
<dbReference type="InterPro" id="IPR012309">
    <property type="entry name" value="DNA_ligase_ATP-dep_C"/>
</dbReference>
<dbReference type="SUPFAM" id="SSF50249">
    <property type="entry name" value="Nucleic acid-binding proteins"/>
    <property type="match status" value="1"/>
</dbReference>
<dbReference type="GO" id="GO:0051301">
    <property type="term" value="P:cell division"/>
    <property type="evidence" value="ECO:0007669"/>
    <property type="project" value="UniProtKB-KW"/>
</dbReference>
<name>A0A9Q4PYH5_9EURY</name>
<keyword evidence="13 14" id="KW-0131">Cell cycle</keyword>
<evidence type="ECO:0000256" key="12">
    <source>
        <dbReference type="ARBA" id="ARBA00023204"/>
    </source>
</evidence>
<evidence type="ECO:0000256" key="9">
    <source>
        <dbReference type="ARBA" id="ARBA00022840"/>
    </source>
</evidence>
<dbReference type="SUPFAM" id="SSF56091">
    <property type="entry name" value="DNA ligase/mRNA capping enzyme, catalytic domain"/>
    <property type="match status" value="1"/>
</dbReference>
<dbReference type="AlphaFoldDB" id="A0A9Q4PYH5"/>
<dbReference type="GO" id="GO:0006273">
    <property type="term" value="P:lagging strand elongation"/>
    <property type="evidence" value="ECO:0007669"/>
    <property type="project" value="TreeGrafter"/>
</dbReference>
<evidence type="ECO:0000256" key="10">
    <source>
        <dbReference type="ARBA" id="ARBA00022842"/>
    </source>
</evidence>
<feature type="binding site" evidence="14">
    <location>
        <position position="244"/>
    </location>
    <ligand>
        <name>ATP</name>
        <dbReference type="ChEBI" id="CHEBI:30616"/>
    </ligand>
</feature>
<evidence type="ECO:0000256" key="13">
    <source>
        <dbReference type="ARBA" id="ARBA00023306"/>
    </source>
</evidence>
<dbReference type="Pfam" id="PF04679">
    <property type="entry name" value="DNA_ligase_A_C"/>
    <property type="match status" value="1"/>
</dbReference>
<dbReference type="Gene3D" id="1.10.3260.10">
    <property type="entry name" value="DNA ligase, ATP-dependent, N-terminal domain"/>
    <property type="match status" value="1"/>
</dbReference>
<keyword evidence="3 14" id="KW-0436">Ligase</keyword>
<organism evidence="17 18">
    <name type="scientific">Methanogenium marinum</name>
    <dbReference type="NCBI Taxonomy" id="348610"/>
    <lineage>
        <taxon>Archaea</taxon>
        <taxon>Methanobacteriati</taxon>
        <taxon>Methanobacteriota</taxon>
        <taxon>Stenosarchaea group</taxon>
        <taxon>Methanomicrobia</taxon>
        <taxon>Methanomicrobiales</taxon>
        <taxon>Methanomicrobiaceae</taxon>
        <taxon>Methanogenium</taxon>
    </lineage>
</organism>
<feature type="binding site" evidence="14">
    <location>
        <position position="251"/>
    </location>
    <ligand>
        <name>ATP</name>
        <dbReference type="ChEBI" id="CHEBI:30616"/>
    </ligand>
</feature>
<dbReference type="PROSITE" id="PS00333">
    <property type="entry name" value="DNA_LIGASE_A2"/>
    <property type="match status" value="1"/>
</dbReference>
<dbReference type="EC" id="6.5.1.1" evidence="14"/>
<evidence type="ECO:0000256" key="14">
    <source>
        <dbReference type="HAMAP-Rule" id="MF_00407"/>
    </source>
</evidence>
<proteinExistence type="inferred from homology"/>
<dbReference type="HAMAP" id="MF_00407">
    <property type="entry name" value="DNA_ligase"/>
    <property type="match status" value="1"/>
</dbReference>
<evidence type="ECO:0000256" key="5">
    <source>
        <dbReference type="ARBA" id="ARBA00022705"/>
    </source>
</evidence>
<dbReference type="Pfam" id="PF01068">
    <property type="entry name" value="DNA_ligase_A_M"/>
    <property type="match status" value="1"/>
</dbReference>
<dbReference type="InterPro" id="IPR016059">
    <property type="entry name" value="DNA_ligase_ATP-dep_CS"/>
</dbReference>
<dbReference type="InterPro" id="IPR012340">
    <property type="entry name" value="NA-bd_OB-fold"/>
</dbReference>
<dbReference type="CDD" id="cd07901">
    <property type="entry name" value="Adenylation_DNA_ligase_Arch_LigB"/>
    <property type="match status" value="1"/>
</dbReference>
<dbReference type="Gene3D" id="2.40.50.140">
    <property type="entry name" value="Nucleic acid-binding proteins"/>
    <property type="match status" value="1"/>
</dbReference>
<dbReference type="InterPro" id="IPR036599">
    <property type="entry name" value="DNA_ligase_N_sf"/>
</dbReference>
<sequence length="551" mass="60995">MDFLEFSHICEALEGTAGRLDMTVVVRDALSPLDEADLPLFIRYLMGRPFPDWSQEKIGVGPNSVYDAVAYVAGRDRRAVVSAVNRSGDPGKSVETMLGKKEQMSFFSESLTLADIGRDFTLLAATGGNKSQKEKDRILRRLFANASPLEGRYLARLLLGELRIGIGEGTMRDAIAGAFAVSPAAVEHAYQVSNDLGEVALIARKGEAALNVVHIEPFRPLKMMLAKQGTVTEMLSETGVVAAEYKYDGTRFQFHKVDGICRMYSRRLEEVTHAIPDVVAMLNAATSHDVILDGEVIAVRDGRPLPFQYVLRRFRRKHDIASHIEEITLKPNLFDILWIDGETLIDLPFAERRQRLEAAVSNGLINDASDGYVAPQLMSGDEEEIDALYRNALDDGHEGIMIKDPRSPYTPGVRGKLWVKIKPAVDTIDLVVTGAEWGEGKRAHIFGSFLLSCLGEDGSFIPLSKVATGFSDEALQEMYAVLSDLVLSEEGKMVHVEPKIVVEVGYAEVQKSPSYAGGFALRFPRFIRLRDDKSPDEIESLRMIEERFAAQ</sequence>
<evidence type="ECO:0000256" key="15">
    <source>
        <dbReference type="RuleBase" id="RU004196"/>
    </source>
</evidence>
<dbReference type="GO" id="GO:0046872">
    <property type="term" value="F:metal ion binding"/>
    <property type="evidence" value="ECO:0007669"/>
    <property type="project" value="UniProtKB-KW"/>
</dbReference>
<dbReference type="EMBL" id="JAKELO010000002">
    <property type="protein sequence ID" value="MDE4907977.1"/>
    <property type="molecule type" value="Genomic_DNA"/>
</dbReference>
<evidence type="ECO:0000313" key="18">
    <source>
        <dbReference type="Proteomes" id="UP001143747"/>
    </source>
</evidence>
<dbReference type="RefSeq" id="WP_274924617.1">
    <property type="nucleotide sequence ID" value="NZ_JAKELO010000002.1"/>
</dbReference>
<dbReference type="GO" id="GO:0005524">
    <property type="term" value="F:ATP binding"/>
    <property type="evidence" value="ECO:0007669"/>
    <property type="project" value="UniProtKB-UniRule"/>
</dbReference>
<dbReference type="InterPro" id="IPR050191">
    <property type="entry name" value="ATP-dep_DNA_ligase"/>
</dbReference>
<dbReference type="GO" id="GO:0006310">
    <property type="term" value="P:DNA recombination"/>
    <property type="evidence" value="ECO:0007669"/>
    <property type="project" value="UniProtKB-UniRule"/>
</dbReference>
<comment type="similarity">
    <text evidence="1 14 15">Belongs to the ATP-dependent DNA ligase family.</text>
</comment>
<dbReference type="PANTHER" id="PTHR45674:SF7">
    <property type="entry name" value="DNA LIGASE"/>
    <property type="match status" value="1"/>
</dbReference>
<evidence type="ECO:0000256" key="11">
    <source>
        <dbReference type="ARBA" id="ARBA00023172"/>
    </source>
</evidence>
<comment type="catalytic activity">
    <reaction evidence="14">
        <text>ATP + (deoxyribonucleotide)n-3'-hydroxyl + 5'-phospho-(deoxyribonucleotide)m = (deoxyribonucleotide)n+m + AMP + diphosphate.</text>
        <dbReference type="EC" id="6.5.1.1"/>
    </reaction>
</comment>
<dbReference type="SUPFAM" id="SSF117018">
    <property type="entry name" value="ATP-dependent DNA ligase DNA-binding domain"/>
    <property type="match status" value="1"/>
</dbReference>
<feature type="active site" description="N6-AMP-lysine intermediate" evidence="14">
    <location>
        <position position="246"/>
    </location>
</feature>
<feature type="domain" description="ATP-dependent DNA ligase family profile" evidence="16">
    <location>
        <begin position="333"/>
        <end position="455"/>
    </location>
</feature>
<evidence type="ECO:0000256" key="7">
    <source>
        <dbReference type="ARBA" id="ARBA00022741"/>
    </source>
</evidence>
<keyword evidence="12 14" id="KW-0234">DNA repair</keyword>
<feature type="binding site" evidence="14">
    <location>
        <position position="414"/>
    </location>
    <ligand>
        <name>ATP</name>
        <dbReference type="ChEBI" id="CHEBI:30616"/>
    </ligand>
</feature>
<evidence type="ECO:0000256" key="1">
    <source>
        <dbReference type="ARBA" id="ARBA00007572"/>
    </source>
</evidence>
<dbReference type="GO" id="GO:0003910">
    <property type="term" value="F:DNA ligase (ATP) activity"/>
    <property type="evidence" value="ECO:0007669"/>
    <property type="project" value="UniProtKB-UniRule"/>
</dbReference>
<feature type="binding site" evidence="14">
    <location>
        <position position="266"/>
    </location>
    <ligand>
        <name>ATP</name>
        <dbReference type="ChEBI" id="CHEBI:30616"/>
    </ligand>
</feature>
<feature type="binding site" evidence="14">
    <location>
        <position position="295"/>
    </location>
    <ligand>
        <name>ATP</name>
        <dbReference type="ChEBI" id="CHEBI:30616"/>
    </ligand>
</feature>
<keyword evidence="5 14" id="KW-0235">DNA replication</keyword>
<dbReference type="PANTHER" id="PTHR45674">
    <property type="entry name" value="DNA LIGASE 1/3 FAMILY MEMBER"/>
    <property type="match status" value="1"/>
</dbReference>
<keyword evidence="18" id="KW-1185">Reference proteome</keyword>
<evidence type="ECO:0000256" key="2">
    <source>
        <dbReference type="ARBA" id="ARBA00013308"/>
    </source>
</evidence>
<dbReference type="GO" id="GO:0071897">
    <property type="term" value="P:DNA biosynthetic process"/>
    <property type="evidence" value="ECO:0007669"/>
    <property type="project" value="InterPro"/>
</dbReference>
<evidence type="ECO:0000256" key="4">
    <source>
        <dbReference type="ARBA" id="ARBA00022618"/>
    </source>
</evidence>
<dbReference type="Pfam" id="PF04675">
    <property type="entry name" value="DNA_ligase_A_N"/>
    <property type="match status" value="1"/>
</dbReference>
<keyword evidence="6 14" id="KW-0479">Metal-binding</keyword>
<dbReference type="PROSITE" id="PS50160">
    <property type="entry name" value="DNA_LIGASE_A3"/>
    <property type="match status" value="1"/>
</dbReference>
<dbReference type="Gene3D" id="3.30.470.30">
    <property type="entry name" value="DNA ligase/mRNA capping enzyme"/>
    <property type="match status" value="1"/>
</dbReference>
<dbReference type="InterPro" id="IPR000977">
    <property type="entry name" value="DNA_ligase_ATP-dep"/>
</dbReference>
<feature type="binding site" evidence="14">
    <location>
        <position position="420"/>
    </location>
    <ligand>
        <name>ATP</name>
        <dbReference type="ChEBI" id="CHEBI:30616"/>
    </ligand>
</feature>
<feature type="binding site" evidence="14">
    <location>
        <position position="334"/>
    </location>
    <ligand>
        <name>ATP</name>
        <dbReference type="ChEBI" id="CHEBI:30616"/>
    </ligand>
</feature>
<evidence type="ECO:0000313" key="17">
    <source>
        <dbReference type="EMBL" id="MDE4907977.1"/>
    </source>
</evidence>
<keyword evidence="11 14" id="KW-0233">DNA recombination</keyword>
<reference evidence="17" key="1">
    <citation type="submission" date="2022-01" db="EMBL/GenBank/DDBJ databases">
        <title>Draft genome of Methanogenium marinum DSM 15558.</title>
        <authorList>
            <person name="Chen S.-C."/>
            <person name="You Y.-T."/>
        </authorList>
    </citation>
    <scope>NUCLEOTIDE SEQUENCE</scope>
    <source>
        <strain evidence="17">DSM 15558</strain>
    </source>
</reference>
<protein>
    <recommendedName>
        <fullName evidence="2 14">DNA ligase</fullName>
        <ecNumber evidence="14">6.5.1.1</ecNumber>
    </recommendedName>
    <alternativeName>
        <fullName evidence="14">Polydeoxyribonucleotide synthase [ATP]</fullName>
    </alternativeName>
</protein>
<dbReference type="GO" id="GO:0006281">
    <property type="term" value="P:DNA repair"/>
    <property type="evidence" value="ECO:0007669"/>
    <property type="project" value="UniProtKB-UniRule"/>
</dbReference>
<evidence type="ECO:0000259" key="16">
    <source>
        <dbReference type="PROSITE" id="PS50160"/>
    </source>
</evidence>
<dbReference type="Proteomes" id="UP001143747">
    <property type="component" value="Unassembled WGS sequence"/>
</dbReference>
<evidence type="ECO:0000256" key="6">
    <source>
        <dbReference type="ARBA" id="ARBA00022723"/>
    </source>
</evidence>
<comment type="cofactor">
    <cofactor evidence="14">
        <name>Mg(2+)</name>
        <dbReference type="ChEBI" id="CHEBI:18420"/>
    </cofactor>
</comment>
<keyword evidence="9 14" id="KW-0067">ATP-binding</keyword>
<evidence type="ECO:0000256" key="3">
    <source>
        <dbReference type="ARBA" id="ARBA00022598"/>
    </source>
</evidence>
<comment type="caution">
    <text evidence="17">The sequence shown here is derived from an EMBL/GenBank/DDBJ whole genome shotgun (WGS) entry which is preliminary data.</text>
</comment>
<keyword evidence="8 14" id="KW-0227">DNA damage</keyword>
<keyword evidence="4 14" id="KW-0132">Cell division</keyword>